<name>A0A0F9V057_9ZZZZ</name>
<comment type="caution">
    <text evidence="1">The sequence shown here is derived from an EMBL/GenBank/DDBJ whole genome shotgun (WGS) entry which is preliminary data.</text>
</comment>
<evidence type="ECO:0000313" key="1">
    <source>
        <dbReference type="EMBL" id="KKN98605.1"/>
    </source>
</evidence>
<dbReference type="AlphaFoldDB" id="A0A0F9V057"/>
<accession>A0A0F9V057</accession>
<organism evidence="1">
    <name type="scientific">marine sediment metagenome</name>
    <dbReference type="NCBI Taxonomy" id="412755"/>
    <lineage>
        <taxon>unclassified sequences</taxon>
        <taxon>metagenomes</taxon>
        <taxon>ecological metagenomes</taxon>
    </lineage>
</organism>
<sequence length="164" mass="18722">MRDRDNRDYCYSMHYEDGNSECEYCFEKSSCRTETINNEASRPLLKKSKKAKGAGSVYDTHPCYGTYEEGHRECVKCAKRSSCKISAWGGNSGATDIDRTNHNHPREIPPLLEAVESRPFKEVMIEVAIRSIERAISAAAREVSDYFLTRRFKVAKTKNITPKK</sequence>
<gene>
    <name evidence="1" type="ORF">LCGC14_0147170</name>
</gene>
<reference evidence="1" key="1">
    <citation type="journal article" date="2015" name="Nature">
        <title>Complex archaea that bridge the gap between prokaryotes and eukaryotes.</title>
        <authorList>
            <person name="Spang A."/>
            <person name="Saw J.H."/>
            <person name="Jorgensen S.L."/>
            <person name="Zaremba-Niedzwiedzka K."/>
            <person name="Martijn J."/>
            <person name="Lind A.E."/>
            <person name="van Eijk R."/>
            <person name="Schleper C."/>
            <person name="Guy L."/>
            <person name="Ettema T.J."/>
        </authorList>
    </citation>
    <scope>NUCLEOTIDE SEQUENCE</scope>
</reference>
<dbReference type="EMBL" id="LAZR01000051">
    <property type="protein sequence ID" value="KKN98605.1"/>
    <property type="molecule type" value="Genomic_DNA"/>
</dbReference>
<proteinExistence type="predicted"/>
<protein>
    <submittedName>
        <fullName evidence="1">Uncharacterized protein</fullName>
    </submittedName>
</protein>